<keyword evidence="3" id="KW-1185">Reference proteome</keyword>
<proteinExistence type="predicted"/>
<evidence type="ECO:0000313" key="2">
    <source>
        <dbReference type="EMBL" id="MDA7426517.1"/>
    </source>
</evidence>
<dbReference type="Proteomes" id="UP001210720">
    <property type="component" value="Unassembled WGS sequence"/>
</dbReference>
<reference evidence="2 3" key="1">
    <citation type="submission" date="2023-01" db="EMBL/GenBank/DDBJ databases">
        <title>Thalassococcus onchidii sp. nov., isolated from a marine invertebrate from the South China Sea.</title>
        <authorList>
            <person name="Xu S."/>
            <person name="Liu Z."/>
            <person name="Xu Y."/>
        </authorList>
    </citation>
    <scope>NUCLEOTIDE SEQUENCE [LARGE SCALE GENOMIC DNA]</scope>
    <source>
        <strain evidence="2 3">KCTC 32084</strain>
    </source>
</reference>
<keyword evidence="2" id="KW-0808">Transferase</keyword>
<evidence type="ECO:0000313" key="3">
    <source>
        <dbReference type="Proteomes" id="UP001210720"/>
    </source>
</evidence>
<dbReference type="EMBL" id="JAQIOY010000009">
    <property type="protein sequence ID" value="MDA7426517.1"/>
    <property type="molecule type" value="Genomic_DNA"/>
</dbReference>
<keyword evidence="1" id="KW-1133">Transmembrane helix</keyword>
<keyword evidence="2" id="KW-0032">Aminotransferase</keyword>
<feature type="transmembrane region" description="Helical" evidence="1">
    <location>
        <begin position="20"/>
        <end position="52"/>
    </location>
</feature>
<dbReference type="GO" id="GO:0008483">
    <property type="term" value="F:transaminase activity"/>
    <property type="evidence" value="ECO:0007669"/>
    <property type="project" value="UniProtKB-KW"/>
</dbReference>
<sequence>MMDSNHPKRVEDYTTANMVLLFVNLLWIFGAVWTAWGIGAVMVLGAILNHAITRIEIARRRHAIYITSRGKNAPD</sequence>
<dbReference type="RefSeq" id="WP_271433866.1">
    <property type="nucleotide sequence ID" value="NZ_JAQIOY010000009.1"/>
</dbReference>
<keyword evidence="1" id="KW-0812">Transmembrane</keyword>
<comment type="caution">
    <text evidence="2">The sequence shown here is derived from an EMBL/GenBank/DDBJ whole genome shotgun (WGS) entry which is preliminary data.</text>
</comment>
<organism evidence="2 3">
    <name type="scientific">Thalassococcus lentus</name>
    <dbReference type="NCBI Taxonomy" id="1210524"/>
    <lineage>
        <taxon>Bacteria</taxon>
        <taxon>Pseudomonadati</taxon>
        <taxon>Pseudomonadota</taxon>
        <taxon>Alphaproteobacteria</taxon>
        <taxon>Rhodobacterales</taxon>
        <taxon>Roseobacteraceae</taxon>
        <taxon>Thalassococcus</taxon>
    </lineage>
</organism>
<name>A0ABT4XX59_9RHOB</name>
<accession>A0ABT4XX59</accession>
<gene>
    <name evidence="2" type="ORF">PFY00_17415</name>
</gene>
<evidence type="ECO:0000256" key="1">
    <source>
        <dbReference type="SAM" id="Phobius"/>
    </source>
</evidence>
<protein>
    <submittedName>
        <fullName evidence="2">Histidinol phosphate aminotransferase</fullName>
    </submittedName>
</protein>
<keyword evidence="1" id="KW-0472">Membrane</keyword>